<organism evidence="1 2">
    <name type="scientific">Vitis vinifera</name>
    <name type="common">Grape</name>
    <dbReference type="NCBI Taxonomy" id="29760"/>
    <lineage>
        <taxon>Eukaryota</taxon>
        <taxon>Viridiplantae</taxon>
        <taxon>Streptophyta</taxon>
        <taxon>Embryophyta</taxon>
        <taxon>Tracheophyta</taxon>
        <taxon>Spermatophyta</taxon>
        <taxon>Magnoliopsida</taxon>
        <taxon>eudicotyledons</taxon>
        <taxon>Gunneridae</taxon>
        <taxon>Pentapetalae</taxon>
        <taxon>rosids</taxon>
        <taxon>Vitales</taxon>
        <taxon>Vitaceae</taxon>
        <taxon>Viteae</taxon>
        <taxon>Vitis</taxon>
    </lineage>
</organism>
<sequence length="82" mass="9659">MLPRSECWHTLSPHYLLLWRSRAGKRRIAPEAAGAWSIIGHLLWTYYPTSPIYTWEPWQTYTDRSSRSWSGMHRALVVTGEQ</sequence>
<accession>A0A438K117</accession>
<comment type="caution">
    <text evidence="1">The sequence shown here is derived from an EMBL/GenBank/DDBJ whole genome shotgun (WGS) entry which is preliminary data.</text>
</comment>
<dbReference type="Proteomes" id="UP000288805">
    <property type="component" value="Unassembled WGS sequence"/>
</dbReference>
<proteinExistence type="predicted"/>
<reference evidence="1 2" key="1">
    <citation type="journal article" date="2018" name="PLoS Genet.">
        <title>Population sequencing reveals clonal diversity and ancestral inbreeding in the grapevine cultivar Chardonnay.</title>
        <authorList>
            <person name="Roach M.J."/>
            <person name="Johnson D.L."/>
            <person name="Bohlmann J."/>
            <person name="van Vuuren H.J."/>
            <person name="Jones S.J."/>
            <person name="Pretorius I.S."/>
            <person name="Schmidt S.A."/>
            <person name="Borneman A.R."/>
        </authorList>
    </citation>
    <scope>NUCLEOTIDE SEQUENCE [LARGE SCALE GENOMIC DNA]</scope>
    <source>
        <strain evidence="2">cv. Chardonnay</strain>
        <tissue evidence="1">Leaf</tissue>
    </source>
</reference>
<evidence type="ECO:0000313" key="2">
    <source>
        <dbReference type="Proteomes" id="UP000288805"/>
    </source>
</evidence>
<evidence type="ECO:0000313" key="1">
    <source>
        <dbReference type="EMBL" id="RVX14907.1"/>
    </source>
</evidence>
<name>A0A438K117_VITVI</name>
<dbReference type="EMBL" id="QGNW01000019">
    <property type="protein sequence ID" value="RVX14907.1"/>
    <property type="molecule type" value="Genomic_DNA"/>
</dbReference>
<protein>
    <submittedName>
        <fullName evidence="1">Uncharacterized protein</fullName>
    </submittedName>
</protein>
<dbReference type="AlphaFoldDB" id="A0A438K117"/>
<gene>
    <name evidence="1" type="ORF">CK203_007783</name>
</gene>